<dbReference type="EMBL" id="JAWQEG010003274">
    <property type="protein sequence ID" value="KAK3867113.1"/>
    <property type="molecule type" value="Genomic_DNA"/>
</dbReference>
<evidence type="ECO:0000313" key="15">
    <source>
        <dbReference type="EMBL" id="KAK3896028.1"/>
    </source>
</evidence>
<feature type="compositionally biased region" description="Gly residues" evidence="12">
    <location>
        <begin position="1"/>
        <end position="27"/>
    </location>
</feature>
<evidence type="ECO:0000256" key="1">
    <source>
        <dbReference type="ARBA" id="ARBA00004556"/>
    </source>
</evidence>
<evidence type="ECO:0000256" key="8">
    <source>
        <dbReference type="ARBA" id="ARBA00022917"/>
    </source>
</evidence>
<dbReference type="AlphaFoldDB" id="A0AAE1KAB6"/>
<evidence type="ECO:0000256" key="9">
    <source>
        <dbReference type="ARBA" id="ARBA00022990"/>
    </source>
</evidence>
<keyword evidence="16" id="KW-1185">Reference proteome</keyword>
<reference evidence="14" key="1">
    <citation type="submission" date="2023-10" db="EMBL/GenBank/DDBJ databases">
        <title>Genome assemblies of two species of porcelain crab, Petrolisthes cinctipes and Petrolisthes manimaculis (Anomura: Porcellanidae).</title>
        <authorList>
            <person name="Angst P."/>
        </authorList>
    </citation>
    <scope>NUCLEOTIDE SEQUENCE</scope>
    <source>
        <strain evidence="14">PB745_01</strain>
        <tissue evidence="14">Gill</tissue>
    </source>
</reference>
<dbReference type="PROSITE" id="PS50102">
    <property type="entry name" value="RRM"/>
    <property type="match status" value="1"/>
</dbReference>
<gene>
    <name evidence="15" type="ORF">Pcinc_000272</name>
    <name evidence="14" type="ORF">Pcinc_027397</name>
</gene>
<evidence type="ECO:0000256" key="4">
    <source>
        <dbReference type="ARBA" id="ARBA00022490"/>
    </source>
</evidence>
<keyword evidence="6" id="KW-0597">Phosphoprotein</keyword>
<keyword evidence="8" id="KW-0648">Protein biosynthesis</keyword>
<dbReference type="Proteomes" id="UP001286313">
    <property type="component" value="Unassembled WGS sequence"/>
</dbReference>
<feature type="compositionally biased region" description="Basic and acidic residues" evidence="12">
    <location>
        <begin position="142"/>
        <end position="168"/>
    </location>
</feature>
<feature type="compositionally biased region" description="Basic and acidic residues" evidence="12">
    <location>
        <begin position="227"/>
        <end position="248"/>
    </location>
</feature>
<keyword evidence="7 11" id="KW-0694">RNA-binding</keyword>
<dbReference type="CDD" id="cd12401">
    <property type="entry name" value="RRM_eIF4H"/>
    <property type="match status" value="1"/>
</dbReference>
<keyword evidence="4" id="KW-0963">Cytoplasm</keyword>
<evidence type="ECO:0000256" key="3">
    <source>
        <dbReference type="ARBA" id="ARBA00022481"/>
    </source>
</evidence>
<evidence type="ECO:0000256" key="5">
    <source>
        <dbReference type="ARBA" id="ARBA00022540"/>
    </source>
</evidence>
<evidence type="ECO:0000256" key="12">
    <source>
        <dbReference type="SAM" id="MobiDB-lite"/>
    </source>
</evidence>
<dbReference type="SUPFAM" id="SSF54928">
    <property type="entry name" value="RNA-binding domain, RBD"/>
    <property type="match status" value="1"/>
</dbReference>
<comment type="subcellular location">
    <subcellularLocation>
        <location evidence="1">Cytoplasm</location>
        <location evidence="1">Perinuclear region</location>
    </subcellularLocation>
</comment>
<keyword evidence="9" id="KW-0007">Acetylation</keyword>
<evidence type="ECO:0000256" key="11">
    <source>
        <dbReference type="PROSITE-ProRule" id="PRU00176"/>
    </source>
</evidence>
<proteinExistence type="predicted"/>
<comment type="caution">
    <text evidence="14">The sequence shown here is derived from an EMBL/GenBank/DDBJ whole genome shotgun (WGS) entry which is preliminary data.</text>
</comment>
<evidence type="ECO:0000259" key="13">
    <source>
        <dbReference type="PROSITE" id="PS50102"/>
    </source>
</evidence>
<keyword evidence="5" id="KW-0396">Initiation factor</keyword>
<sequence>MDDFGWGGGSSGGGGRYNDSRGYGGGSQRPRKPLPTEPPFTAFVGNLPQGVVQGDIDQVFKDQRVRSVRLVFDNDTGKFKGFCYVEFEDVTSLESALTFDGALFDDKFIRVDIAESRRGDRGGGFDRGRGRGGRGGGGRGGDMNDFRGRREEDFGGELGRFRRDDGRGGGRGFSGGAGGPPRYGGSFDDPPRGGSERGGYSSRPRGAAPGAGAGAGAGAPPGGRGEGYPRRDRRDSDRSRNFEDFKEPDPEELSQRPRLKLLPRTKKDPVNQIAETSQTNSIFGGAKPREEKPEVKN</sequence>
<evidence type="ECO:0000256" key="2">
    <source>
        <dbReference type="ARBA" id="ARBA00013856"/>
    </source>
</evidence>
<evidence type="ECO:0000256" key="6">
    <source>
        <dbReference type="ARBA" id="ARBA00022553"/>
    </source>
</evidence>
<dbReference type="InterPro" id="IPR000504">
    <property type="entry name" value="RRM_dom"/>
</dbReference>
<accession>A0AAE1KAB6</accession>
<comment type="function">
    <text evidence="10">Stimulates the RNA helicase activity of EIF4A in the translation initiation complex. Binds weakly mRNA.</text>
</comment>
<feature type="compositionally biased region" description="Low complexity" evidence="12">
    <location>
        <begin position="198"/>
        <end position="208"/>
    </location>
</feature>
<evidence type="ECO:0000256" key="7">
    <source>
        <dbReference type="ARBA" id="ARBA00022884"/>
    </source>
</evidence>
<feature type="region of interest" description="Disordered" evidence="12">
    <location>
        <begin position="117"/>
        <end position="297"/>
    </location>
</feature>
<dbReference type="PANTHER" id="PTHR23236:SF11">
    <property type="entry name" value="EUKARYOTIC TRANSLATION INITIATION FACTOR 4H"/>
    <property type="match status" value="1"/>
</dbReference>
<evidence type="ECO:0000256" key="10">
    <source>
        <dbReference type="ARBA" id="ARBA00025462"/>
    </source>
</evidence>
<dbReference type="EMBL" id="JAWQEG010000020">
    <property type="protein sequence ID" value="KAK3896028.1"/>
    <property type="molecule type" value="Genomic_DNA"/>
</dbReference>
<protein>
    <recommendedName>
        <fullName evidence="2">Eukaryotic translation initiation factor 4H</fullName>
    </recommendedName>
</protein>
<dbReference type="InterPro" id="IPR012677">
    <property type="entry name" value="Nucleotide-bd_a/b_plait_sf"/>
</dbReference>
<organism evidence="14 16">
    <name type="scientific">Petrolisthes cinctipes</name>
    <name type="common">Flat porcelain crab</name>
    <dbReference type="NCBI Taxonomy" id="88211"/>
    <lineage>
        <taxon>Eukaryota</taxon>
        <taxon>Metazoa</taxon>
        <taxon>Ecdysozoa</taxon>
        <taxon>Arthropoda</taxon>
        <taxon>Crustacea</taxon>
        <taxon>Multicrustacea</taxon>
        <taxon>Malacostraca</taxon>
        <taxon>Eumalacostraca</taxon>
        <taxon>Eucarida</taxon>
        <taxon>Decapoda</taxon>
        <taxon>Pleocyemata</taxon>
        <taxon>Anomura</taxon>
        <taxon>Galatheoidea</taxon>
        <taxon>Porcellanidae</taxon>
        <taxon>Petrolisthes</taxon>
    </lineage>
</organism>
<dbReference type="InterPro" id="IPR035979">
    <property type="entry name" value="RBD_domain_sf"/>
</dbReference>
<dbReference type="GO" id="GO:0048471">
    <property type="term" value="C:perinuclear region of cytoplasm"/>
    <property type="evidence" value="ECO:0007669"/>
    <property type="project" value="UniProtKB-SubCell"/>
</dbReference>
<feature type="region of interest" description="Disordered" evidence="12">
    <location>
        <begin position="1"/>
        <end position="39"/>
    </location>
</feature>
<evidence type="ECO:0000313" key="16">
    <source>
        <dbReference type="Proteomes" id="UP001286313"/>
    </source>
</evidence>
<dbReference type="GO" id="GO:0003743">
    <property type="term" value="F:translation initiation factor activity"/>
    <property type="evidence" value="ECO:0007669"/>
    <property type="project" value="UniProtKB-KW"/>
</dbReference>
<dbReference type="GO" id="GO:0003723">
    <property type="term" value="F:RNA binding"/>
    <property type="evidence" value="ECO:0007669"/>
    <property type="project" value="UniProtKB-UniRule"/>
</dbReference>
<dbReference type="InterPro" id="IPR034229">
    <property type="entry name" value="eIF4H_RRM"/>
</dbReference>
<dbReference type="Pfam" id="PF00076">
    <property type="entry name" value="RRM_1"/>
    <property type="match status" value="1"/>
</dbReference>
<dbReference type="Gene3D" id="3.30.70.330">
    <property type="match status" value="1"/>
</dbReference>
<name>A0AAE1KAB6_PETCI</name>
<dbReference type="FunFam" id="3.30.70.330:FF:000414">
    <property type="entry name" value="Eukaryotic translation initiation factor 4H"/>
    <property type="match status" value="1"/>
</dbReference>
<feature type="compositionally biased region" description="Gly residues" evidence="12">
    <location>
        <begin position="169"/>
        <end position="182"/>
    </location>
</feature>
<dbReference type="PANTHER" id="PTHR23236">
    <property type="entry name" value="EUKARYOTIC TRANSLATION INITIATION FACTOR 4B/4H"/>
    <property type="match status" value="1"/>
</dbReference>
<keyword evidence="3" id="KW-0488">Methylation</keyword>
<feature type="compositionally biased region" description="Basic and acidic residues" evidence="12">
    <location>
        <begin position="117"/>
        <end position="129"/>
    </location>
</feature>
<dbReference type="SMART" id="SM00360">
    <property type="entry name" value="RRM"/>
    <property type="match status" value="1"/>
</dbReference>
<feature type="compositionally biased region" description="Polar residues" evidence="12">
    <location>
        <begin position="273"/>
        <end position="282"/>
    </location>
</feature>
<feature type="compositionally biased region" description="Basic and acidic residues" evidence="12">
    <location>
        <begin position="287"/>
        <end position="297"/>
    </location>
</feature>
<feature type="domain" description="RRM" evidence="13">
    <location>
        <begin position="40"/>
        <end position="116"/>
    </location>
</feature>
<evidence type="ECO:0000313" key="14">
    <source>
        <dbReference type="EMBL" id="KAK3867113.1"/>
    </source>
</evidence>
<feature type="compositionally biased region" description="Gly residues" evidence="12">
    <location>
        <begin position="209"/>
        <end position="226"/>
    </location>
</feature>